<protein>
    <recommendedName>
        <fullName evidence="2">SHS2 domain-containing protein</fullName>
    </recommendedName>
</protein>
<dbReference type="Gene3D" id="3.30.1490.110">
    <property type="match status" value="1"/>
</dbReference>
<dbReference type="Gene3D" id="3.30.420.40">
    <property type="match status" value="1"/>
</dbReference>
<dbReference type="GO" id="GO:0051301">
    <property type="term" value="P:cell division"/>
    <property type="evidence" value="ECO:0007669"/>
    <property type="project" value="InterPro"/>
</dbReference>
<reference evidence="3" key="1">
    <citation type="submission" date="2018-05" db="EMBL/GenBank/DDBJ databases">
        <authorList>
            <person name="Lanie J.A."/>
            <person name="Ng W.-L."/>
            <person name="Kazmierczak K.M."/>
            <person name="Andrzejewski T.M."/>
            <person name="Davidsen T.M."/>
            <person name="Wayne K.J."/>
            <person name="Tettelin H."/>
            <person name="Glass J.I."/>
            <person name="Rusch D."/>
            <person name="Podicherti R."/>
            <person name="Tsui H.-C.T."/>
            <person name="Winkler M.E."/>
        </authorList>
    </citation>
    <scope>NUCLEOTIDE SEQUENCE</scope>
</reference>
<keyword evidence="1" id="KW-0175">Coiled coil</keyword>
<feature type="domain" description="SHS2" evidence="2">
    <location>
        <begin position="10"/>
        <end position="186"/>
    </location>
</feature>
<dbReference type="InterPro" id="IPR043129">
    <property type="entry name" value="ATPase_NBD"/>
</dbReference>
<organism evidence="3">
    <name type="scientific">marine metagenome</name>
    <dbReference type="NCBI Taxonomy" id="408172"/>
    <lineage>
        <taxon>unclassified sequences</taxon>
        <taxon>metagenomes</taxon>
        <taxon>ecological metagenomes</taxon>
    </lineage>
</organism>
<dbReference type="AlphaFoldDB" id="A0A382ZY27"/>
<dbReference type="GO" id="GO:0032153">
    <property type="term" value="C:cell division site"/>
    <property type="evidence" value="ECO:0007669"/>
    <property type="project" value="TreeGrafter"/>
</dbReference>
<dbReference type="InterPro" id="IPR003494">
    <property type="entry name" value="SHS2_FtsA"/>
</dbReference>
<evidence type="ECO:0000256" key="1">
    <source>
        <dbReference type="SAM" id="Coils"/>
    </source>
</evidence>
<proteinExistence type="predicted"/>
<dbReference type="PANTHER" id="PTHR32432">
    <property type="entry name" value="CELL DIVISION PROTEIN FTSA-RELATED"/>
    <property type="match status" value="1"/>
</dbReference>
<feature type="non-terminal residue" evidence="3">
    <location>
        <position position="186"/>
    </location>
</feature>
<feature type="coiled-coil region" evidence="1">
    <location>
        <begin position="53"/>
        <end position="80"/>
    </location>
</feature>
<evidence type="ECO:0000259" key="2">
    <source>
        <dbReference type="SMART" id="SM00842"/>
    </source>
</evidence>
<accession>A0A382ZY27</accession>
<name>A0A382ZY27_9ZZZZ</name>
<dbReference type="SMART" id="SM00842">
    <property type="entry name" value="FtsA"/>
    <property type="match status" value="1"/>
</dbReference>
<dbReference type="GO" id="GO:0009898">
    <property type="term" value="C:cytoplasmic side of plasma membrane"/>
    <property type="evidence" value="ECO:0007669"/>
    <property type="project" value="TreeGrafter"/>
</dbReference>
<dbReference type="Pfam" id="PF02491">
    <property type="entry name" value="SHS2_FTSA"/>
    <property type="match status" value="1"/>
</dbReference>
<dbReference type="SUPFAM" id="SSF53067">
    <property type="entry name" value="Actin-like ATPase domain"/>
    <property type="match status" value="1"/>
</dbReference>
<dbReference type="EMBL" id="UINC01187464">
    <property type="protein sequence ID" value="SVE00200.1"/>
    <property type="molecule type" value="Genomic_DNA"/>
</dbReference>
<sequence>MSEQNNTQIISVIDIGTTKIIALIADYNLEENKINKIIGFGESESNGLKSGVVVNIRDTIKSITKAVESAEEQAEIEMTEVFVGISGNHIKGINYSGVAPINSANNIQAIGHSIDKEDIDRVLEHAKSINCPPDRRIMHVLPQQYIVDNQEGIKEPLGLSGHRLEAKVHLVMSSINTETDIETCLK</sequence>
<evidence type="ECO:0000313" key="3">
    <source>
        <dbReference type="EMBL" id="SVE00200.1"/>
    </source>
</evidence>
<gene>
    <name evidence="3" type="ORF">METZ01_LOCUS453054</name>
</gene>
<dbReference type="InterPro" id="IPR050696">
    <property type="entry name" value="FtsA/MreB"/>
</dbReference>
<dbReference type="PANTHER" id="PTHR32432:SF4">
    <property type="entry name" value="CELL DIVISION PROTEIN FTSA"/>
    <property type="match status" value="1"/>
</dbReference>